<protein>
    <submittedName>
        <fullName evidence="2">Uncharacterized protein</fullName>
    </submittedName>
</protein>
<dbReference type="Pfam" id="PF12895">
    <property type="entry name" value="ANAPC3"/>
    <property type="match status" value="1"/>
</dbReference>
<evidence type="ECO:0000313" key="2">
    <source>
        <dbReference type="EMBL" id="OGF98155.1"/>
    </source>
</evidence>
<dbReference type="Pfam" id="PF13414">
    <property type="entry name" value="TPR_11"/>
    <property type="match status" value="1"/>
</dbReference>
<dbReference type="SUPFAM" id="SSF48452">
    <property type="entry name" value="TPR-like"/>
    <property type="match status" value="1"/>
</dbReference>
<dbReference type="InterPro" id="IPR019734">
    <property type="entry name" value="TPR_rpt"/>
</dbReference>
<dbReference type="PROSITE" id="PS50005">
    <property type="entry name" value="TPR"/>
    <property type="match status" value="3"/>
</dbReference>
<accession>A0A1F5YDA2</accession>
<dbReference type="EMBL" id="MFIV01000161">
    <property type="protein sequence ID" value="OGF98155.1"/>
    <property type="molecule type" value="Genomic_DNA"/>
</dbReference>
<feature type="repeat" description="TPR" evidence="1">
    <location>
        <begin position="209"/>
        <end position="242"/>
    </location>
</feature>
<dbReference type="PANTHER" id="PTHR12558:SF13">
    <property type="entry name" value="CELL DIVISION CYCLE PROTEIN 27 HOMOLOG"/>
    <property type="match status" value="1"/>
</dbReference>
<dbReference type="SMART" id="SM00028">
    <property type="entry name" value="TPR"/>
    <property type="match status" value="5"/>
</dbReference>
<feature type="repeat" description="TPR" evidence="1">
    <location>
        <begin position="141"/>
        <end position="174"/>
    </location>
</feature>
<gene>
    <name evidence="2" type="ORF">A2Z86_07255</name>
</gene>
<dbReference type="Gene3D" id="1.25.40.10">
    <property type="entry name" value="Tetratricopeptide repeat domain"/>
    <property type="match status" value="2"/>
</dbReference>
<comment type="caution">
    <text evidence="2">The sequence shown here is derived from an EMBL/GenBank/DDBJ whole genome shotgun (WGS) entry which is preliminary data.</text>
</comment>
<evidence type="ECO:0000256" key="1">
    <source>
        <dbReference type="PROSITE-ProRule" id="PRU00339"/>
    </source>
</evidence>
<reference evidence="2 3" key="1">
    <citation type="journal article" date="2016" name="Nat. Commun.">
        <title>Thousands of microbial genomes shed light on interconnected biogeochemical processes in an aquifer system.</title>
        <authorList>
            <person name="Anantharaman K."/>
            <person name="Brown C.T."/>
            <person name="Hug L.A."/>
            <person name="Sharon I."/>
            <person name="Castelle C.J."/>
            <person name="Probst A.J."/>
            <person name="Thomas B.C."/>
            <person name="Singh A."/>
            <person name="Wilkins M.J."/>
            <person name="Karaoz U."/>
            <person name="Brodie E.L."/>
            <person name="Williams K.H."/>
            <person name="Hubbard S.S."/>
            <person name="Banfield J.F."/>
        </authorList>
    </citation>
    <scope>NUCLEOTIDE SEQUENCE [LARGE SCALE GENOMIC DNA]</scope>
</reference>
<organism evidence="2 3">
    <name type="scientific">Candidatus Glassbacteria bacterium GWA2_58_10</name>
    <dbReference type="NCBI Taxonomy" id="1817865"/>
    <lineage>
        <taxon>Bacteria</taxon>
        <taxon>Candidatus Glassiibacteriota</taxon>
    </lineage>
</organism>
<sequence>MRHIWKLEEKTGNLKWIFILLLAAGIFSSGLAQQLTSTNAQAVVLYNEGLILADQEKFNEALTKLRQAIDLDPNFIQAHLRYMDAFRSVGRGSEVAVMYKNMLGQHPSSALYHFLYGRALDALADKRAEFKKALELDSTYYWAQFGIGGTYMLESRYDEAIVALNKALEMKPDGIDALTLLATIYIDKGMPYQARSLLEQALALDSLNPGLYMKLGQVYSQLEKYQTAEKAFRKAAALKPDEPVIYYYIGLACELGQENDGAVENYEKFVQIAPDHELAPAAKKNIERLKKK</sequence>
<dbReference type="InterPro" id="IPR011990">
    <property type="entry name" value="TPR-like_helical_dom_sf"/>
</dbReference>
<dbReference type="Proteomes" id="UP000176992">
    <property type="component" value="Unassembled WGS sequence"/>
</dbReference>
<keyword evidence="1" id="KW-0802">TPR repeat</keyword>
<name>A0A1F5YDA2_9BACT</name>
<feature type="repeat" description="TPR" evidence="1">
    <location>
        <begin position="42"/>
        <end position="75"/>
    </location>
</feature>
<dbReference type="PROSITE" id="PS50293">
    <property type="entry name" value="TPR_REGION"/>
    <property type="match status" value="2"/>
</dbReference>
<dbReference type="PANTHER" id="PTHR12558">
    <property type="entry name" value="CELL DIVISION CYCLE 16,23,27"/>
    <property type="match status" value="1"/>
</dbReference>
<dbReference type="AlphaFoldDB" id="A0A1F5YDA2"/>
<proteinExistence type="predicted"/>
<evidence type="ECO:0000313" key="3">
    <source>
        <dbReference type="Proteomes" id="UP000176992"/>
    </source>
</evidence>